<feature type="region of interest" description="Disordered" evidence="1">
    <location>
        <begin position="670"/>
        <end position="698"/>
    </location>
</feature>
<gene>
    <name evidence="3 4" type="primary">LOC110800743</name>
</gene>
<evidence type="ECO:0000256" key="1">
    <source>
        <dbReference type="SAM" id="MobiDB-lite"/>
    </source>
</evidence>
<feature type="region of interest" description="Disordered" evidence="1">
    <location>
        <begin position="1"/>
        <end position="31"/>
    </location>
</feature>
<reference evidence="2" key="1">
    <citation type="journal article" date="2021" name="Nat. Commun.">
        <title>Genomic analyses provide insights into spinach domestication and the genetic basis of agronomic traits.</title>
        <authorList>
            <person name="Cai X."/>
            <person name="Sun X."/>
            <person name="Xu C."/>
            <person name="Sun H."/>
            <person name="Wang X."/>
            <person name="Ge C."/>
            <person name="Zhang Z."/>
            <person name="Wang Q."/>
            <person name="Fei Z."/>
            <person name="Jiao C."/>
            <person name="Wang Q."/>
        </authorList>
    </citation>
    <scope>NUCLEOTIDE SEQUENCE [LARGE SCALE GENOMIC DNA]</scope>
    <source>
        <strain evidence="2">cv. Varoflay</strain>
    </source>
</reference>
<organism evidence="2 4">
    <name type="scientific">Spinacia oleracea</name>
    <name type="common">Spinach</name>
    <dbReference type="NCBI Taxonomy" id="3562"/>
    <lineage>
        <taxon>Eukaryota</taxon>
        <taxon>Viridiplantae</taxon>
        <taxon>Streptophyta</taxon>
        <taxon>Embryophyta</taxon>
        <taxon>Tracheophyta</taxon>
        <taxon>Spermatophyta</taxon>
        <taxon>Magnoliopsida</taxon>
        <taxon>eudicotyledons</taxon>
        <taxon>Gunneridae</taxon>
        <taxon>Pentapetalae</taxon>
        <taxon>Caryophyllales</taxon>
        <taxon>Chenopodiaceae</taxon>
        <taxon>Chenopodioideae</taxon>
        <taxon>Anserineae</taxon>
        <taxon>Spinacia</taxon>
    </lineage>
</organism>
<feature type="compositionally biased region" description="Polar residues" evidence="1">
    <location>
        <begin position="209"/>
        <end position="223"/>
    </location>
</feature>
<dbReference type="PANTHER" id="PTHR34792:SF1">
    <property type="entry name" value="OS02G0121500 PROTEIN"/>
    <property type="match status" value="1"/>
</dbReference>
<sequence>MREKMMEKSGGDERRVMSRQSGPNKKKTHHHLLVFSGIEEKEESRREKVKQLSIGEREMDFDAQDELLHSTTVSSIKFKLPRKIFSDYNTSVPRKLRSAIRKRSCESASVVSPDAKRSSNSLKKSKICMNGWSEPFLKGAVSVGISKEEEEVAETLFALAGMIPHVGVDVNHKDYVSLEAKSSDLPKKQHSDPMPSSEDPLILKEKPDASTTEGSPRDSSQATAVDDSAPFIWSKLSERRQMNPNLKVSVPPTQFQTPQLLRACADRQFTHSTSYGSTEQNRERGLSEIKPQKSQFPKRESHINIGVTDLEASQGREYATSIECRDNALASRPLHGSGVDGLSLESSAPIIPSWLNFTSSSKLVSCKDTSSAGKVPWSINGGRKSWKRCLAHVYISRMIQVLQASEEVDIKPLNASKSRPSQYRSAGPVTGKQEDLNVILASGQGGHMFCSTADKNICGTENDATVPLKNGQVEEDCSLSGNCDSKKQSYNFLSLSTGAGTYVNNGVSVNRLGMNMKAKDHVLQLHEVAQRNTYVSCSMPQNSFPLSRYQDQVTSVSVAPPSMPPQVHIQVPPYFSNGCGPVPLGTTRSTQQAYPKQQQQQQQQIWTTQLAAQFRPGLLRSSHIANWQNIARDPHSMNQMQAPRSSLETIGSKYIHISQQSQQQLLGLCPSLPTSNAKNQNSQLPSTREDKEGRFHPDGVLPLKLLCNERLLT</sequence>
<reference evidence="3 4" key="2">
    <citation type="submission" date="2025-05" db="UniProtKB">
        <authorList>
            <consortium name="RefSeq"/>
        </authorList>
    </citation>
    <scope>IDENTIFICATION</scope>
    <source>
        <tissue evidence="3 4">Leaf</tissue>
    </source>
</reference>
<evidence type="ECO:0000313" key="4">
    <source>
        <dbReference type="RefSeq" id="XP_056686736.1"/>
    </source>
</evidence>
<name>A0ABM3QTP2_SPIOL</name>
<protein>
    <submittedName>
        <fullName evidence="3 4">Uncharacterized protein isoform X2</fullName>
    </submittedName>
</protein>
<proteinExistence type="predicted"/>
<feature type="compositionally biased region" description="Polar residues" evidence="1">
    <location>
        <begin position="672"/>
        <end position="686"/>
    </location>
</feature>
<dbReference type="RefSeq" id="XP_056686736.1">
    <property type="nucleotide sequence ID" value="XM_056830758.1"/>
</dbReference>
<dbReference type="PANTHER" id="PTHR34792">
    <property type="entry name" value="OS02G0121500 PROTEIN"/>
    <property type="match status" value="1"/>
</dbReference>
<feature type="compositionally biased region" description="Basic and acidic residues" evidence="1">
    <location>
        <begin position="181"/>
        <end position="191"/>
    </location>
</feature>
<dbReference type="Proteomes" id="UP000813463">
    <property type="component" value="Chromosome 6"/>
</dbReference>
<dbReference type="RefSeq" id="XP_056686735.1">
    <property type="nucleotide sequence ID" value="XM_056830757.1"/>
</dbReference>
<keyword evidence="2" id="KW-1185">Reference proteome</keyword>
<feature type="compositionally biased region" description="Basic and acidic residues" evidence="1">
    <location>
        <begin position="1"/>
        <end position="16"/>
    </location>
</feature>
<accession>A0ABM3QTP2</accession>
<feature type="region of interest" description="Disordered" evidence="1">
    <location>
        <begin position="181"/>
        <end position="226"/>
    </location>
</feature>
<feature type="compositionally biased region" description="Basic and acidic residues" evidence="1">
    <location>
        <begin position="687"/>
        <end position="697"/>
    </location>
</feature>
<evidence type="ECO:0000313" key="2">
    <source>
        <dbReference type="Proteomes" id="UP000813463"/>
    </source>
</evidence>
<dbReference type="InterPro" id="IPR040305">
    <property type="entry name" value="At1g75730-like"/>
</dbReference>
<dbReference type="GeneID" id="110800743"/>
<evidence type="ECO:0000313" key="3">
    <source>
        <dbReference type="RefSeq" id="XP_056686735.1"/>
    </source>
</evidence>